<evidence type="ECO:0000259" key="1">
    <source>
        <dbReference type="PROSITE" id="PS50164"/>
    </source>
</evidence>
<proteinExistence type="predicted"/>
<dbReference type="SMART" id="SM00465">
    <property type="entry name" value="GIYc"/>
    <property type="match status" value="1"/>
</dbReference>
<dbReference type="GO" id="GO:0009381">
    <property type="term" value="F:excinuclease ABC activity"/>
    <property type="evidence" value="ECO:0007669"/>
    <property type="project" value="InterPro"/>
</dbReference>
<dbReference type="InterPro" id="IPR001162">
    <property type="entry name" value="UvrC_RNase_H_dom"/>
</dbReference>
<dbReference type="GO" id="GO:0006289">
    <property type="term" value="P:nucleotide-excision repair"/>
    <property type="evidence" value="ECO:0007669"/>
    <property type="project" value="InterPro"/>
</dbReference>
<dbReference type="Proteomes" id="UP000177061">
    <property type="component" value="Unassembled WGS sequence"/>
</dbReference>
<reference evidence="3 4" key="1">
    <citation type="journal article" date="2016" name="Nat. Commun.">
        <title>Thousands of microbial genomes shed light on interconnected biogeochemical processes in an aquifer system.</title>
        <authorList>
            <person name="Anantharaman K."/>
            <person name="Brown C.T."/>
            <person name="Hug L.A."/>
            <person name="Sharon I."/>
            <person name="Castelle C.J."/>
            <person name="Probst A.J."/>
            <person name="Thomas B.C."/>
            <person name="Singh A."/>
            <person name="Wilkins M.J."/>
            <person name="Karaoz U."/>
            <person name="Brodie E.L."/>
            <person name="Williams K.H."/>
            <person name="Hubbard S.S."/>
            <person name="Banfield J.F."/>
        </authorList>
    </citation>
    <scope>NUCLEOTIDE SEQUENCE [LARGE SCALE GENOMIC DNA]</scope>
</reference>
<dbReference type="PROSITE" id="PS50164">
    <property type="entry name" value="GIY_YIG"/>
    <property type="match status" value="1"/>
</dbReference>
<dbReference type="SUPFAM" id="SSF82771">
    <property type="entry name" value="GIY-YIG endonuclease"/>
    <property type="match status" value="1"/>
</dbReference>
<dbReference type="InterPro" id="IPR000305">
    <property type="entry name" value="GIY-YIG_endonuc"/>
</dbReference>
<dbReference type="Gene3D" id="3.30.420.340">
    <property type="entry name" value="UvrC, RNAse H endonuclease domain"/>
    <property type="match status" value="1"/>
</dbReference>
<dbReference type="PANTHER" id="PTHR30562:SF1">
    <property type="entry name" value="UVRABC SYSTEM PROTEIN C"/>
    <property type="match status" value="1"/>
</dbReference>
<evidence type="ECO:0000313" key="4">
    <source>
        <dbReference type="Proteomes" id="UP000177061"/>
    </source>
</evidence>
<feature type="domain" description="GIY-YIG" evidence="1">
    <location>
        <begin position="14"/>
        <end position="91"/>
    </location>
</feature>
<dbReference type="InterPro" id="IPR038476">
    <property type="entry name" value="UvrC_RNase_H_dom_sf"/>
</dbReference>
<comment type="caution">
    <text evidence="3">The sequence shown here is derived from an EMBL/GenBank/DDBJ whole genome shotgun (WGS) entry which is preliminary data.</text>
</comment>
<organism evidence="3 4">
    <name type="scientific">Candidatus Portnoybacteria bacterium RIFCSPHIGHO2_12_FULL_38_9</name>
    <dbReference type="NCBI Taxonomy" id="1801997"/>
    <lineage>
        <taxon>Bacteria</taxon>
        <taxon>Candidatus Portnoyibacteriota</taxon>
    </lineage>
</organism>
<dbReference type="CDD" id="cd10434">
    <property type="entry name" value="GIY-YIG_UvrC_Cho"/>
    <property type="match status" value="1"/>
</dbReference>
<dbReference type="PROSITE" id="PS50165">
    <property type="entry name" value="UVRC"/>
    <property type="match status" value="1"/>
</dbReference>
<name>A0A1G2FH95_9BACT</name>
<dbReference type="InterPro" id="IPR050066">
    <property type="entry name" value="UvrABC_protein_C"/>
</dbReference>
<dbReference type="PANTHER" id="PTHR30562">
    <property type="entry name" value="UVRC/OXIDOREDUCTASE"/>
    <property type="match status" value="1"/>
</dbReference>
<gene>
    <name evidence="3" type="ORF">A3J64_03730</name>
</gene>
<dbReference type="Pfam" id="PF08459">
    <property type="entry name" value="UvrC_RNaseH_dom"/>
    <property type="match status" value="1"/>
</dbReference>
<dbReference type="EMBL" id="MHNB01000018">
    <property type="protein sequence ID" value="OGZ36958.1"/>
    <property type="molecule type" value="Genomic_DNA"/>
</dbReference>
<dbReference type="AlphaFoldDB" id="A0A1G2FH95"/>
<sequence>MKQRVLEQVKKLPLSSGVYMFLDKKGRVLYVGRAVSLKKRAINYFSKNLEPRLKEMVGLAKKIKYRKTETILEAIILEANLIKKHWPKYNVREKDNRSFVYLIIPKTDYPRPIIVRQRELQKIFPAKSRIFGPYQSFSLLKSALRIIRRIFPYSTCRPFSGKPCFDEQIGLCPGLCLGRISKKDYQRNIKNIRLLLSGQKKRLLKKLEKENPEKAKSLKYLQDVSLIFKEDIGSMSKINRLEGYDISHLTGQEPIGAMAVFINGQADKSQYRLFKIKEAPKNDDLRALAEVIERRFKHLEWPKPDLILIDGGRPQINYIFQILKNLRLNIPLIGISKFKKDQLVFPSKTKKSLKELAQNIKGTLLRARNEAHRFSLKASRSQRKIKY</sequence>
<dbReference type="Pfam" id="PF01541">
    <property type="entry name" value="GIY-YIG"/>
    <property type="match status" value="1"/>
</dbReference>
<dbReference type="InterPro" id="IPR035901">
    <property type="entry name" value="GIY-YIG_endonuc_sf"/>
</dbReference>
<evidence type="ECO:0008006" key="5">
    <source>
        <dbReference type="Google" id="ProtNLM"/>
    </source>
</evidence>
<protein>
    <recommendedName>
        <fullName evidence="5">Excinuclease ABC subunit C</fullName>
    </recommendedName>
</protein>
<dbReference type="GO" id="GO:0009380">
    <property type="term" value="C:excinuclease repair complex"/>
    <property type="evidence" value="ECO:0007669"/>
    <property type="project" value="TreeGrafter"/>
</dbReference>
<feature type="domain" description="UvrC family homology region profile" evidence="2">
    <location>
        <begin position="192"/>
        <end position="323"/>
    </location>
</feature>
<evidence type="ECO:0000259" key="2">
    <source>
        <dbReference type="PROSITE" id="PS50165"/>
    </source>
</evidence>
<dbReference type="STRING" id="1801997.A3J64_03730"/>
<dbReference type="InterPro" id="IPR047296">
    <property type="entry name" value="GIY-YIG_UvrC_Cho"/>
</dbReference>
<dbReference type="Gene3D" id="3.40.1440.10">
    <property type="entry name" value="GIY-YIG endonuclease"/>
    <property type="match status" value="1"/>
</dbReference>
<evidence type="ECO:0000313" key="3">
    <source>
        <dbReference type="EMBL" id="OGZ36958.1"/>
    </source>
</evidence>
<accession>A0A1G2FH95</accession>